<feature type="domain" description="Large ribosomal subunit protein bL25 L25" evidence="6">
    <location>
        <begin position="6"/>
        <end position="93"/>
    </location>
</feature>
<evidence type="ECO:0000259" key="6">
    <source>
        <dbReference type="Pfam" id="PF01386"/>
    </source>
</evidence>
<evidence type="ECO:0000256" key="1">
    <source>
        <dbReference type="ARBA" id="ARBA00022730"/>
    </source>
</evidence>
<dbReference type="InterPro" id="IPR037121">
    <property type="entry name" value="Ribosomal_bL25_C"/>
</dbReference>
<proteinExistence type="inferred from homology"/>
<sequence>MFEIIITVELRERVGKGFARAARRAGFVPGIIYGDKMSPQPVTVDRKQMDKLLQQPGLFNTLYELQVGDKKQQVLPRDVQLDVVTDAPLHVDFLRLSDTTEINIDVPVVFLNEEESEGLKQGGVLNIVRHQIEVRCKASAIPQSIKVDLAGSEMGDSIHISAVSLPEGVTPTITDRDFTIVTIAAPTIHVEPVDEEEMEGEEGEEGEVMEDAEMDEATAESPAEEDGEE</sequence>
<dbReference type="CDD" id="cd00495">
    <property type="entry name" value="Ribosomal_L25_TL5_CTC"/>
    <property type="match status" value="1"/>
</dbReference>
<evidence type="ECO:0000256" key="3">
    <source>
        <dbReference type="ARBA" id="ARBA00022980"/>
    </source>
</evidence>
<keyword evidence="3" id="KW-0689">Ribosomal protein</keyword>
<feature type="compositionally biased region" description="Acidic residues" evidence="5">
    <location>
        <begin position="193"/>
        <end position="229"/>
    </location>
</feature>
<feature type="domain" description="Large ribosomal subunit protein bL25 beta" evidence="7">
    <location>
        <begin position="101"/>
        <end position="186"/>
    </location>
</feature>
<evidence type="ECO:0000313" key="8">
    <source>
        <dbReference type="EMBL" id="SVA99942.1"/>
    </source>
</evidence>
<dbReference type="InterPro" id="IPR011035">
    <property type="entry name" value="Ribosomal_bL25/Gln-tRNA_synth"/>
</dbReference>
<dbReference type="Gene3D" id="2.170.120.20">
    <property type="entry name" value="Ribosomal protein L25, beta domain"/>
    <property type="match status" value="1"/>
</dbReference>
<reference evidence="8" key="1">
    <citation type="submission" date="2018-05" db="EMBL/GenBank/DDBJ databases">
        <authorList>
            <person name="Lanie J.A."/>
            <person name="Ng W.-L."/>
            <person name="Kazmierczak K.M."/>
            <person name="Andrzejewski T.M."/>
            <person name="Davidsen T.M."/>
            <person name="Wayne K.J."/>
            <person name="Tettelin H."/>
            <person name="Glass J.I."/>
            <person name="Rusch D."/>
            <person name="Podicherti R."/>
            <person name="Tsui H.-C.T."/>
            <person name="Winkler M.E."/>
        </authorList>
    </citation>
    <scope>NUCLEOTIDE SEQUENCE</scope>
</reference>
<dbReference type="InterPro" id="IPR020056">
    <property type="entry name" value="Rbsml_bL25/Gln-tRNA_synth_N"/>
</dbReference>
<keyword evidence="4" id="KW-0687">Ribonucleoprotein</keyword>
<organism evidence="8">
    <name type="scientific">marine metagenome</name>
    <dbReference type="NCBI Taxonomy" id="408172"/>
    <lineage>
        <taxon>unclassified sequences</taxon>
        <taxon>metagenomes</taxon>
        <taxon>ecological metagenomes</taxon>
    </lineage>
</organism>
<dbReference type="InterPro" id="IPR020057">
    <property type="entry name" value="Ribosomal_bL25_b-dom"/>
</dbReference>
<gene>
    <name evidence="8" type="ORF">METZ01_LOCUS152796</name>
</gene>
<dbReference type="GO" id="GO:0022625">
    <property type="term" value="C:cytosolic large ribosomal subunit"/>
    <property type="evidence" value="ECO:0007669"/>
    <property type="project" value="TreeGrafter"/>
</dbReference>
<dbReference type="SUPFAM" id="SSF50715">
    <property type="entry name" value="Ribosomal protein L25-like"/>
    <property type="match status" value="1"/>
</dbReference>
<dbReference type="GO" id="GO:0003735">
    <property type="term" value="F:structural constituent of ribosome"/>
    <property type="evidence" value="ECO:0007669"/>
    <property type="project" value="InterPro"/>
</dbReference>
<dbReference type="InterPro" id="IPR029751">
    <property type="entry name" value="Ribosomal_L25_dom"/>
</dbReference>
<evidence type="ECO:0000256" key="5">
    <source>
        <dbReference type="SAM" id="MobiDB-lite"/>
    </source>
</evidence>
<feature type="region of interest" description="Disordered" evidence="5">
    <location>
        <begin position="191"/>
        <end position="229"/>
    </location>
</feature>
<name>A0A382AFN7_9ZZZZ</name>
<dbReference type="NCBIfam" id="TIGR00731">
    <property type="entry name" value="bL25_bact_ctc"/>
    <property type="match status" value="1"/>
</dbReference>
<keyword evidence="1" id="KW-0699">rRNA-binding</keyword>
<dbReference type="GO" id="GO:0008097">
    <property type="term" value="F:5S rRNA binding"/>
    <property type="evidence" value="ECO:0007669"/>
    <property type="project" value="InterPro"/>
</dbReference>
<dbReference type="Pfam" id="PF14693">
    <property type="entry name" value="Ribosomal_TL5_C"/>
    <property type="match status" value="1"/>
</dbReference>
<dbReference type="NCBIfam" id="NF004128">
    <property type="entry name" value="PRK05618.1-2"/>
    <property type="match status" value="1"/>
</dbReference>
<dbReference type="HAMAP" id="MF_01334">
    <property type="entry name" value="Ribosomal_bL25_CTC"/>
    <property type="match status" value="1"/>
</dbReference>
<keyword evidence="2" id="KW-0694">RNA-binding</keyword>
<dbReference type="EMBL" id="UINC01025059">
    <property type="protein sequence ID" value="SVA99942.1"/>
    <property type="molecule type" value="Genomic_DNA"/>
</dbReference>
<dbReference type="GO" id="GO:0006412">
    <property type="term" value="P:translation"/>
    <property type="evidence" value="ECO:0007669"/>
    <property type="project" value="InterPro"/>
</dbReference>
<dbReference type="PANTHER" id="PTHR33284">
    <property type="entry name" value="RIBOSOMAL PROTEIN L25/GLN-TRNA SYNTHETASE, ANTI-CODON-BINDING DOMAIN-CONTAINING PROTEIN"/>
    <property type="match status" value="1"/>
</dbReference>
<dbReference type="AlphaFoldDB" id="A0A382AFN7"/>
<protein>
    <submittedName>
        <fullName evidence="8">Uncharacterized protein</fullName>
    </submittedName>
</protein>
<evidence type="ECO:0000256" key="2">
    <source>
        <dbReference type="ARBA" id="ARBA00022884"/>
    </source>
</evidence>
<dbReference type="Pfam" id="PF01386">
    <property type="entry name" value="Ribosomal_L25p"/>
    <property type="match status" value="1"/>
</dbReference>
<evidence type="ECO:0000259" key="7">
    <source>
        <dbReference type="Pfam" id="PF14693"/>
    </source>
</evidence>
<evidence type="ECO:0000256" key="4">
    <source>
        <dbReference type="ARBA" id="ARBA00023274"/>
    </source>
</evidence>
<dbReference type="InterPro" id="IPR001021">
    <property type="entry name" value="Ribosomal_bL25_long"/>
</dbReference>
<dbReference type="Gene3D" id="2.40.240.10">
    <property type="entry name" value="Ribosomal Protein L25, Chain P"/>
    <property type="match status" value="1"/>
</dbReference>
<dbReference type="PANTHER" id="PTHR33284:SF1">
    <property type="entry name" value="RIBOSOMAL PROTEIN L25_GLN-TRNA SYNTHETASE, ANTI-CODON-BINDING DOMAIN-CONTAINING PROTEIN"/>
    <property type="match status" value="1"/>
</dbReference>
<accession>A0A382AFN7</accession>
<dbReference type="InterPro" id="IPR020930">
    <property type="entry name" value="Ribosomal_uL5_bac-type"/>
</dbReference>